<dbReference type="EMBL" id="JAPFFM010000003">
    <property type="protein sequence ID" value="KAJ6767555.1"/>
    <property type="molecule type" value="Genomic_DNA"/>
</dbReference>
<evidence type="ECO:0000313" key="1">
    <source>
        <dbReference type="EMBL" id="KAJ6767555.1"/>
    </source>
</evidence>
<comment type="caution">
    <text evidence="1">The sequence shown here is derived from an EMBL/GenBank/DDBJ whole genome shotgun (WGS) entry which is preliminary data.</text>
</comment>
<organism evidence="1 2">
    <name type="scientific">Salix koriyanagi</name>
    <dbReference type="NCBI Taxonomy" id="2511006"/>
    <lineage>
        <taxon>Eukaryota</taxon>
        <taxon>Viridiplantae</taxon>
        <taxon>Streptophyta</taxon>
        <taxon>Embryophyta</taxon>
        <taxon>Tracheophyta</taxon>
        <taxon>Spermatophyta</taxon>
        <taxon>Magnoliopsida</taxon>
        <taxon>eudicotyledons</taxon>
        <taxon>Gunneridae</taxon>
        <taxon>Pentapetalae</taxon>
        <taxon>rosids</taxon>
        <taxon>fabids</taxon>
        <taxon>Malpighiales</taxon>
        <taxon>Salicaceae</taxon>
        <taxon>Saliceae</taxon>
        <taxon>Salix</taxon>
    </lineage>
</organism>
<dbReference type="Proteomes" id="UP001151752">
    <property type="component" value="Chromosome 8"/>
</dbReference>
<reference evidence="1" key="2">
    <citation type="journal article" date="2023" name="Int. J. Mol. Sci.">
        <title>De Novo Assembly and Annotation of 11 Diverse Shrub Willow (Salix) Genomes Reveals Novel Gene Organization in Sex-Linked Regions.</title>
        <authorList>
            <person name="Hyden B."/>
            <person name="Feng K."/>
            <person name="Yates T.B."/>
            <person name="Jawdy S."/>
            <person name="Cereghino C."/>
            <person name="Smart L.B."/>
            <person name="Muchero W."/>
        </authorList>
    </citation>
    <scope>NUCLEOTIDE SEQUENCE</scope>
    <source>
        <tissue evidence="1">Shoot tip</tissue>
    </source>
</reference>
<sequence>MKERFTPFTLPFSKKGVTFLAFPLTFRRYISDTQKPWTLAFRIRHPKLPSLIAFFRPNKPGISVFDKSFSNQYGVTS</sequence>
<gene>
    <name evidence="1" type="ORF">OIU74_021427</name>
</gene>
<protein>
    <submittedName>
        <fullName evidence="1">Uncharacterized protein</fullName>
    </submittedName>
</protein>
<dbReference type="AlphaFoldDB" id="A0A9Q0WHV9"/>
<reference evidence="1" key="1">
    <citation type="submission" date="2022-11" db="EMBL/GenBank/DDBJ databases">
        <authorList>
            <person name="Hyden B.L."/>
            <person name="Feng K."/>
            <person name="Yates T."/>
            <person name="Jawdy S."/>
            <person name="Smart L.B."/>
            <person name="Muchero W."/>
        </authorList>
    </citation>
    <scope>NUCLEOTIDE SEQUENCE</scope>
    <source>
        <tissue evidence="1">Shoot tip</tissue>
    </source>
</reference>
<proteinExistence type="predicted"/>
<keyword evidence="2" id="KW-1185">Reference proteome</keyword>
<accession>A0A9Q0WHV9</accession>
<evidence type="ECO:0000313" key="2">
    <source>
        <dbReference type="Proteomes" id="UP001151752"/>
    </source>
</evidence>
<name>A0A9Q0WHV9_9ROSI</name>